<dbReference type="OrthoDB" id="6359816at2759"/>
<gene>
    <name evidence="2" type="ORF">OCU04_009542</name>
</gene>
<dbReference type="SUPFAM" id="SSF54695">
    <property type="entry name" value="POZ domain"/>
    <property type="match status" value="1"/>
</dbReference>
<sequence length="412" mass="45037">MAFADAFKQAYPEEPFAPFRQGHPKFISQLYSTGKYSDLTIKCQGKEFKVHRAIVCPQSKPLAAAIDHGFKEATTGVINFEEDDPEIVEYMIKFLYVGTYKALARMNKLTVPEMSQDATSVAEAYASVFGEQLSEFLSRFHTPANTNTTTNGPKKLFEPAANMFSSSNGASMFEPPRASRDSGRNLFDYTPRTEATSSIFGLSREVDPINISATTAGSTTSTANLFGPVNFPPPPPATAAGSTTFTSNIFGPITFASTPETATGSTASTSNSHRHVLGGIIDTENASVQSSEGKFDWSSIGLGPIEFHAEDLVKHAKVYIMVEKYDIQPLKLLARERYFTISKTCWDSSYFVESIELIFDGTPEIPGGDCLRNSAVEIASRHPKQLLARDDFTQLCQERGDIATSLLQLICG</sequence>
<dbReference type="PANTHER" id="PTHR47843">
    <property type="entry name" value="BTB DOMAIN-CONTAINING PROTEIN-RELATED"/>
    <property type="match status" value="1"/>
</dbReference>
<name>A0A9X0AFD1_9HELO</name>
<comment type="caution">
    <text evidence="2">The sequence shown here is derived from an EMBL/GenBank/DDBJ whole genome shotgun (WGS) entry which is preliminary data.</text>
</comment>
<evidence type="ECO:0000313" key="2">
    <source>
        <dbReference type="EMBL" id="KAJ8061745.1"/>
    </source>
</evidence>
<dbReference type="Proteomes" id="UP001152300">
    <property type="component" value="Unassembled WGS sequence"/>
</dbReference>
<keyword evidence="3" id="KW-1185">Reference proteome</keyword>
<dbReference type="PANTHER" id="PTHR47843:SF7">
    <property type="entry name" value="BTB DOMAIN-CONTAINING PROTEIN"/>
    <property type="match status" value="1"/>
</dbReference>
<dbReference type="InterPro" id="IPR011333">
    <property type="entry name" value="SKP1/BTB/POZ_sf"/>
</dbReference>
<reference evidence="2" key="1">
    <citation type="submission" date="2022-11" db="EMBL/GenBank/DDBJ databases">
        <title>Genome Resource of Sclerotinia nivalis Strain SnTB1, a Plant Pathogen Isolated from American Ginseng.</title>
        <authorList>
            <person name="Fan S."/>
        </authorList>
    </citation>
    <scope>NUCLEOTIDE SEQUENCE</scope>
    <source>
        <strain evidence="2">SnTB1</strain>
    </source>
</reference>
<dbReference type="InterPro" id="IPR000210">
    <property type="entry name" value="BTB/POZ_dom"/>
</dbReference>
<accession>A0A9X0AFD1</accession>
<feature type="domain" description="BTB" evidence="1">
    <location>
        <begin position="37"/>
        <end position="104"/>
    </location>
</feature>
<organism evidence="2 3">
    <name type="scientific">Sclerotinia nivalis</name>
    <dbReference type="NCBI Taxonomy" id="352851"/>
    <lineage>
        <taxon>Eukaryota</taxon>
        <taxon>Fungi</taxon>
        <taxon>Dikarya</taxon>
        <taxon>Ascomycota</taxon>
        <taxon>Pezizomycotina</taxon>
        <taxon>Leotiomycetes</taxon>
        <taxon>Helotiales</taxon>
        <taxon>Sclerotiniaceae</taxon>
        <taxon>Sclerotinia</taxon>
    </lineage>
</organism>
<dbReference type="CDD" id="cd18186">
    <property type="entry name" value="BTB_POZ_ZBTB_KLHL-like"/>
    <property type="match status" value="1"/>
</dbReference>
<proteinExistence type="predicted"/>
<dbReference type="EMBL" id="JAPEIS010000011">
    <property type="protein sequence ID" value="KAJ8061745.1"/>
    <property type="molecule type" value="Genomic_DNA"/>
</dbReference>
<dbReference type="PROSITE" id="PS50097">
    <property type="entry name" value="BTB"/>
    <property type="match status" value="1"/>
</dbReference>
<dbReference type="Pfam" id="PF00651">
    <property type="entry name" value="BTB"/>
    <property type="match status" value="1"/>
</dbReference>
<dbReference type="AlphaFoldDB" id="A0A9X0AFD1"/>
<dbReference type="Gene3D" id="3.30.710.10">
    <property type="entry name" value="Potassium Channel Kv1.1, Chain A"/>
    <property type="match status" value="1"/>
</dbReference>
<evidence type="ECO:0000259" key="1">
    <source>
        <dbReference type="PROSITE" id="PS50097"/>
    </source>
</evidence>
<protein>
    <recommendedName>
        <fullName evidence="1">BTB domain-containing protein</fullName>
    </recommendedName>
</protein>
<evidence type="ECO:0000313" key="3">
    <source>
        <dbReference type="Proteomes" id="UP001152300"/>
    </source>
</evidence>